<protein>
    <submittedName>
        <fullName evidence="2">Uncharacterized protein</fullName>
    </submittedName>
</protein>
<sequence>MMHLTSYSGRTAHYVAAAVVLVSHVTGHGLKNDCLALCIQKKNNNNKNKKNKMTNEKKKNSNISTQVDNPHLKPAIARCLGISFVIRSSFQLNTTHNIHASV</sequence>
<keyword evidence="3" id="KW-1185">Reference proteome</keyword>
<reference evidence="2 3" key="1">
    <citation type="submission" date="2019-05" db="EMBL/GenBank/DDBJ databases">
        <title>Another draft genome of Portunus trituberculatus and its Hox gene families provides insights of decapod evolution.</title>
        <authorList>
            <person name="Jeong J.-H."/>
            <person name="Song I."/>
            <person name="Kim S."/>
            <person name="Choi T."/>
            <person name="Kim D."/>
            <person name="Ryu S."/>
            <person name="Kim W."/>
        </authorList>
    </citation>
    <scope>NUCLEOTIDE SEQUENCE [LARGE SCALE GENOMIC DNA]</scope>
    <source>
        <tissue evidence="2">Muscle</tissue>
    </source>
</reference>
<dbReference type="Proteomes" id="UP000324222">
    <property type="component" value="Unassembled WGS sequence"/>
</dbReference>
<organism evidence="2 3">
    <name type="scientific">Portunus trituberculatus</name>
    <name type="common">Swimming crab</name>
    <name type="synonym">Neptunus trituberculatus</name>
    <dbReference type="NCBI Taxonomy" id="210409"/>
    <lineage>
        <taxon>Eukaryota</taxon>
        <taxon>Metazoa</taxon>
        <taxon>Ecdysozoa</taxon>
        <taxon>Arthropoda</taxon>
        <taxon>Crustacea</taxon>
        <taxon>Multicrustacea</taxon>
        <taxon>Malacostraca</taxon>
        <taxon>Eumalacostraca</taxon>
        <taxon>Eucarida</taxon>
        <taxon>Decapoda</taxon>
        <taxon>Pleocyemata</taxon>
        <taxon>Brachyura</taxon>
        <taxon>Eubrachyura</taxon>
        <taxon>Portunoidea</taxon>
        <taxon>Portunidae</taxon>
        <taxon>Portuninae</taxon>
        <taxon>Portunus</taxon>
    </lineage>
</organism>
<feature type="region of interest" description="Disordered" evidence="1">
    <location>
        <begin position="45"/>
        <end position="68"/>
    </location>
</feature>
<gene>
    <name evidence="2" type="ORF">E2C01_054690</name>
</gene>
<dbReference type="AlphaFoldDB" id="A0A5B7GSP5"/>
<evidence type="ECO:0000256" key="1">
    <source>
        <dbReference type="SAM" id="MobiDB-lite"/>
    </source>
</evidence>
<evidence type="ECO:0000313" key="2">
    <source>
        <dbReference type="EMBL" id="MPC60636.1"/>
    </source>
</evidence>
<name>A0A5B7GSP5_PORTR</name>
<evidence type="ECO:0000313" key="3">
    <source>
        <dbReference type="Proteomes" id="UP000324222"/>
    </source>
</evidence>
<proteinExistence type="predicted"/>
<comment type="caution">
    <text evidence="2">The sequence shown here is derived from an EMBL/GenBank/DDBJ whole genome shotgun (WGS) entry which is preliminary data.</text>
</comment>
<dbReference type="EMBL" id="VSRR010017744">
    <property type="protein sequence ID" value="MPC60636.1"/>
    <property type="molecule type" value="Genomic_DNA"/>
</dbReference>
<accession>A0A5B7GSP5</accession>